<feature type="non-terminal residue" evidence="1">
    <location>
        <position position="1"/>
    </location>
</feature>
<keyword evidence="2" id="KW-1185">Reference proteome</keyword>
<dbReference type="Pfam" id="PF20706">
    <property type="entry name" value="GT4-conflict"/>
    <property type="match status" value="2"/>
</dbReference>
<dbReference type="SUPFAM" id="SSF53756">
    <property type="entry name" value="UDP-Glycosyltransferase/glycogen phosphorylase"/>
    <property type="match status" value="2"/>
</dbReference>
<sequence>SKKEGILKVLLATNTEGWKIMLNDQLVIELANNPRVKVYRLVPRSTQEERDQAKKSNIELVNAKKRIGYSEEELIAYPPDDLDIDILIMHSYEHNLGKQAQDIKEKKNCKWVHVVHTISAELANYMQKVSSTDAANPDWLSDHELQLALCEEADIIIAIGPKVADAYIHALSHCGKHKDVITMTPGIIHDLAGVQTGCEGGEKFHVMISATYPSKYFKVKGCDIAAKAITLLKDLSYNLIFVVLPKDNAEVLRSQLKGLISLSQFTVKHVPRSTENWRKQLCQVDLVILPSAEGFGTSCVRAISAGVPVLSSGNSGFGMALKKLPSGKMHVLDSEDPQEWADKIRELRNKEPTQLADEAKQLREEYVRQYCWKDQCDKLVDKMMEIVPSKDGIDYIEFCAQPRNSNPTHKILTRWWQTTREPTVEKLIEMLKNEYMHRMDVSVLINSKFADSCYTPPKSECVLNITVATTAKGWNIVANEQLTSELAKNPRLKVYGLVPRNTQEQRLEAKKSNIELVDSKKMIGNYTEEDLIAYPPDSLDVDVLIIHSYPSDLGKQAQVIKEKKKCKWFHVVHTISEDLELYVKKASNLGKADSEKKPEHEVQLALCEAADIVIAIGPKVADAYKTALRQCEKQKNVITMTPGIIHDLLGVQDMSDGGEKFCVLISATYPSKYFEIKGCHIAAKAIKSLQDSSYHLTFVVLPDDDTGYLRHKLEGLISLNQLNIRPVSRSNEEWRKQLCQVDLVILPSAEGFGTSCVRAISAGVPVLSSGNSGFGMALKKLPSGRMHILDSEDPQQWADKIRELRDKGRTQLTREAKQLREEYMRKYCWKEQCDKLVDKMMEIVPSKEGMTL</sequence>
<name>A0ABN8QR10_9CNID</name>
<dbReference type="EMBL" id="CALNXK010000148">
    <property type="protein sequence ID" value="CAH3169120.1"/>
    <property type="molecule type" value="Genomic_DNA"/>
</dbReference>
<dbReference type="Gene3D" id="3.40.50.2000">
    <property type="entry name" value="Glycogen Phosphorylase B"/>
    <property type="match status" value="2"/>
</dbReference>
<evidence type="ECO:0008006" key="3">
    <source>
        <dbReference type="Google" id="ProtNLM"/>
    </source>
</evidence>
<reference evidence="1 2" key="1">
    <citation type="submission" date="2022-05" db="EMBL/GenBank/DDBJ databases">
        <authorList>
            <consortium name="Genoscope - CEA"/>
            <person name="William W."/>
        </authorList>
    </citation>
    <scope>NUCLEOTIDE SEQUENCE [LARGE SCALE GENOMIC DNA]</scope>
</reference>
<dbReference type="PANTHER" id="PTHR12526">
    <property type="entry name" value="GLYCOSYLTRANSFERASE"/>
    <property type="match status" value="1"/>
</dbReference>
<accession>A0ABN8QR10</accession>
<comment type="caution">
    <text evidence="1">The sequence shown here is derived from an EMBL/GenBank/DDBJ whole genome shotgun (WGS) entry which is preliminary data.</text>
</comment>
<evidence type="ECO:0000313" key="1">
    <source>
        <dbReference type="EMBL" id="CAH3169120.1"/>
    </source>
</evidence>
<evidence type="ECO:0000313" key="2">
    <source>
        <dbReference type="Proteomes" id="UP001159405"/>
    </source>
</evidence>
<organism evidence="1 2">
    <name type="scientific">Porites lobata</name>
    <dbReference type="NCBI Taxonomy" id="104759"/>
    <lineage>
        <taxon>Eukaryota</taxon>
        <taxon>Metazoa</taxon>
        <taxon>Cnidaria</taxon>
        <taxon>Anthozoa</taxon>
        <taxon>Hexacorallia</taxon>
        <taxon>Scleractinia</taxon>
        <taxon>Fungiina</taxon>
        <taxon>Poritidae</taxon>
        <taxon>Porites</taxon>
    </lineage>
</organism>
<gene>
    <name evidence="1" type="ORF">PLOB_00009601</name>
</gene>
<proteinExistence type="predicted"/>
<dbReference type="Proteomes" id="UP001159405">
    <property type="component" value="Unassembled WGS sequence"/>
</dbReference>
<protein>
    <recommendedName>
        <fullName evidence="3">Glycosyltransferase</fullName>
    </recommendedName>
</protein>